<protein>
    <recommendedName>
        <fullName evidence="3">Uracil DNA glycosylase superfamily protein</fullName>
    </recommendedName>
</protein>
<dbReference type="RefSeq" id="WP_207472221.1">
    <property type="nucleotide sequence ID" value="NZ_JAFNAW010000132.1"/>
</dbReference>
<accession>A0ABV7ID38</accession>
<evidence type="ECO:0000313" key="2">
    <source>
        <dbReference type="Proteomes" id="UP001595557"/>
    </source>
</evidence>
<comment type="caution">
    <text evidence="1">The sequence shown here is derived from an EMBL/GenBank/DDBJ whole genome shotgun (WGS) entry which is preliminary data.</text>
</comment>
<name>A0ABV7ID38_9RHOB</name>
<proteinExistence type="predicted"/>
<evidence type="ECO:0000313" key="1">
    <source>
        <dbReference type="EMBL" id="MFC3168505.1"/>
    </source>
</evidence>
<organism evidence="1 2">
    <name type="scientific">Paracoccus fontiphilus</name>
    <dbReference type="NCBI Taxonomy" id="1815556"/>
    <lineage>
        <taxon>Bacteria</taxon>
        <taxon>Pseudomonadati</taxon>
        <taxon>Pseudomonadota</taxon>
        <taxon>Alphaproteobacteria</taxon>
        <taxon>Rhodobacterales</taxon>
        <taxon>Paracoccaceae</taxon>
        <taxon>Paracoccus</taxon>
    </lineage>
</organism>
<evidence type="ECO:0008006" key="3">
    <source>
        <dbReference type="Google" id="ProtNLM"/>
    </source>
</evidence>
<keyword evidence="2" id="KW-1185">Reference proteome</keyword>
<reference evidence="2" key="1">
    <citation type="journal article" date="2019" name="Int. J. Syst. Evol. Microbiol.">
        <title>The Global Catalogue of Microorganisms (GCM) 10K type strain sequencing project: providing services to taxonomists for standard genome sequencing and annotation.</title>
        <authorList>
            <consortium name="The Broad Institute Genomics Platform"/>
            <consortium name="The Broad Institute Genome Sequencing Center for Infectious Disease"/>
            <person name="Wu L."/>
            <person name="Ma J."/>
        </authorList>
    </citation>
    <scope>NUCLEOTIDE SEQUENCE [LARGE SCALE GENOMIC DNA]</scope>
    <source>
        <strain evidence="2">KCTC 52239</strain>
    </source>
</reference>
<gene>
    <name evidence="1" type="ORF">ACFOD7_10630</name>
</gene>
<dbReference type="EMBL" id="JBHRTE010000040">
    <property type="protein sequence ID" value="MFC3168505.1"/>
    <property type="molecule type" value="Genomic_DNA"/>
</dbReference>
<sequence>MLQKLPRLRSIVLVGNNAKKVRGTVEAAGVQVFESAHPSAQVRGTKRTLWDRIPDQWRQAYQACNTKFTYTADSNLFVETKLSVNATREQFLLERVRMAQAQYEAALAEYESACAELKQFHAEGDG</sequence>
<dbReference type="Proteomes" id="UP001595557">
    <property type="component" value="Unassembled WGS sequence"/>
</dbReference>